<dbReference type="Proteomes" id="UP000694414">
    <property type="component" value="Unplaced"/>
</dbReference>
<dbReference type="Ensembl" id="ENSPSMT00000000002.1">
    <property type="protein sequence ID" value="ENSPSMP00000000002.1"/>
    <property type="gene ID" value="ENSPSMG00000000002.1"/>
</dbReference>
<dbReference type="InterPro" id="IPR007110">
    <property type="entry name" value="Ig-like_dom"/>
</dbReference>
<dbReference type="InterPro" id="IPR003599">
    <property type="entry name" value="Ig_sub"/>
</dbReference>
<dbReference type="InterPro" id="IPR050413">
    <property type="entry name" value="TCR_beta_variable"/>
</dbReference>
<dbReference type="GeneTree" id="ENSGT00940000154270"/>
<evidence type="ECO:0000313" key="6">
    <source>
        <dbReference type="Proteomes" id="UP000694414"/>
    </source>
</evidence>
<dbReference type="GO" id="GO:0002376">
    <property type="term" value="P:immune system process"/>
    <property type="evidence" value="ECO:0007669"/>
    <property type="project" value="UniProtKB-KW"/>
</dbReference>
<reference evidence="5" key="2">
    <citation type="submission" date="2025-09" db="UniProtKB">
        <authorList>
            <consortium name="Ensembl"/>
        </authorList>
    </citation>
    <scope>IDENTIFICATION</scope>
</reference>
<evidence type="ECO:0000256" key="2">
    <source>
        <dbReference type="ARBA" id="ARBA00022859"/>
    </source>
</evidence>
<organism evidence="5 6">
    <name type="scientific">Prolemur simus</name>
    <name type="common">Greater bamboo lemur</name>
    <name type="synonym">Hapalemur simus</name>
    <dbReference type="NCBI Taxonomy" id="1328070"/>
    <lineage>
        <taxon>Eukaryota</taxon>
        <taxon>Metazoa</taxon>
        <taxon>Chordata</taxon>
        <taxon>Craniata</taxon>
        <taxon>Vertebrata</taxon>
        <taxon>Euteleostomi</taxon>
        <taxon>Mammalia</taxon>
        <taxon>Eutheria</taxon>
        <taxon>Euarchontoglires</taxon>
        <taxon>Primates</taxon>
        <taxon>Strepsirrhini</taxon>
        <taxon>Lemuriformes</taxon>
        <taxon>Lemuridae</taxon>
        <taxon>Prolemur</taxon>
    </lineage>
</organism>
<sequence length="160" mass="17416">MGSRLLHWVMLCLLGTGPAEAGVTQTPGHLIKARGQQVTLRCSPVSGHASVYWYQQALGQGPQFLIQYYGGDEREKGNFPDRFSGHQFRDYRSELNVSALELGDSALYLCASSFHSPAEPPTVCAQTSWFSSDSRAAGFTEVSLLHGVLPAVPRVFPLSS</sequence>
<feature type="chain" id="PRO_5034281541" description="Ig-like domain-containing protein" evidence="3">
    <location>
        <begin position="22"/>
        <end position="160"/>
    </location>
</feature>
<dbReference type="AlphaFoldDB" id="A0A8C8YFJ5"/>
<dbReference type="Gene3D" id="2.60.40.10">
    <property type="entry name" value="Immunoglobulins"/>
    <property type="match status" value="1"/>
</dbReference>
<dbReference type="SUPFAM" id="SSF48726">
    <property type="entry name" value="Immunoglobulin"/>
    <property type="match status" value="1"/>
</dbReference>
<keyword evidence="6" id="KW-1185">Reference proteome</keyword>
<dbReference type="InterPro" id="IPR013783">
    <property type="entry name" value="Ig-like_fold"/>
</dbReference>
<evidence type="ECO:0000256" key="1">
    <source>
        <dbReference type="ARBA" id="ARBA00022729"/>
    </source>
</evidence>
<dbReference type="InterPro" id="IPR036179">
    <property type="entry name" value="Ig-like_dom_sf"/>
</dbReference>
<dbReference type="PANTHER" id="PTHR23268">
    <property type="entry name" value="T-CELL RECEPTOR BETA CHAIN"/>
    <property type="match status" value="1"/>
</dbReference>
<dbReference type="Pfam" id="PF07686">
    <property type="entry name" value="V-set"/>
    <property type="match status" value="1"/>
</dbReference>
<feature type="domain" description="Ig-like" evidence="4">
    <location>
        <begin position="18"/>
        <end position="110"/>
    </location>
</feature>
<reference evidence="5" key="1">
    <citation type="submission" date="2025-08" db="UniProtKB">
        <authorList>
            <consortium name="Ensembl"/>
        </authorList>
    </citation>
    <scope>IDENTIFICATION</scope>
</reference>
<dbReference type="PROSITE" id="PS50835">
    <property type="entry name" value="IG_LIKE"/>
    <property type="match status" value="1"/>
</dbReference>
<keyword evidence="1 3" id="KW-0732">Signal</keyword>
<evidence type="ECO:0000256" key="3">
    <source>
        <dbReference type="SAM" id="SignalP"/>
    </source>
</evidence>
<proteinExistence type="predicted"/>
<dbReference type="GO" id="GO:0005886">
    <property type="term" value="C:plasma membrane"/>
    <property type="evidence" value="ECO:0007669"/>
    <property type="project" value="TreeGrafter"/>
</dbReference>
<dbReference type="GO" id="GO:0007166">
    <property type="term" value="P:cell surface receptor signaling pathway"/>
    <property type="evidence" value="ECO:0007669"/>
    <property type="project" value="TreeGrafter"/>
</dbReference>
<evidence type="ECO:0000259" key="4">
    <source>
        <dbReference type="PROSITE" id="PS50835"/>
    </source>
</evidence>
<name>A0A8C8YFJ5_PROSS</name>
<protein>
    <recommendedName>
        <fullName evidence="4">Ig-like domain-containing protein</fullName>
    </recommendedName>
</protein>
<dbReference type="PANTHER" id="PTHR23268:SF6">
    <property type="entry name" value="T CELL RECEPTOR BETA VARIABLE 5-5-RELATED"/>
    <property type="match status" value="1"/>
</dbReference>
<dbReference type="InterPro" id="IPR013106">
    <property type="entry name" value="Ig_V-set"/>
</dbReference>
<feature type="signal peptide" evidence="3">
    <location>
        <begin position="1"/>
        <end position="21"/>
    </location>
</feature>
<evidence type="ECO:0000313" key="5">
    <source>
        <dbReference type="Ensembl" id="ENSPSMP00000000002.1"/>
    </source>
</evidence>
<accession>A0A8C8YFJ5</accession>
<dbReference type="SMART" id="SM00409">
    <property type="entry name" value="IG"/>
    <property type="match status" value="1"/>
</dbReference>
<keyword evidence="2" id="KW-0391">Immunity</keyword>